<dbReference type="Proteomes" id="UP001207654">
    <property type="component" value="Unassembled WGS sequence"/>
</dbReference>
<dbReference type="Pfam" id="PF06276">
    <property type="entry name" value="FhuF"/>
    <property type="match status" value="1"/>
</dbReference>
<protein>
    <recommendedName>
        <fullName evidence="6">Siderophore synthetase component</fullName>
    </recommendedName>
</protein>
<comment type="caution">
    <text evidence="4">The sequence shown here is derived from an EMBL/GenBank/DDBJ whole genome shotgun (WGS) entry which is preliminary data.</text>
</comment>
<dbReference type="PANTHER" id="PTHR34384:SF6">
    <property type="entry name" value="STAPHYLOFERRIN B SYNTHASE"/>
    <property type="match status" value="1"/>
</dbReference>
<feature type="domain" description="Aerobactin siderophore biosynthesis IucA/IucC-like C-terminal" evidence="3">
    <location>
        <begin position="431"/>
        <end position="600"/>
    </location>
</feature>
<dbReference type="InterPro" id="IPR037455">
    <property type="entry name" value="LucA/IucC-like"/>
</dbReference>
<comment type="pathway">
    <text evidence="1">Siderophore biosynthesis.</text>
</comment>
<evidence type="ECO:0000313" key="4">
    <source>
        <dbReference type="EMBL" id="MCY1079525.1"/>
    </source>
</evidence>
<feature type="domain" description="Aerobactin siderophore biosynthesis IucA/IucC N-terminal" evidence="2">
    <location>
        <begin position="165"/>
        <end position="412"/>
    </location>
</feature>
<reference evidence="4 5" key="1">
    <citation type="submission" date="2022-11" db="EMBL/GenBank/DDBJ databases">
        <title>Minimal conservation of predation-associated metabolite biosynthetic gene clusters underscores biosynthetic potential of Myxococcota including descriptions for ten novel species: Archangium lansinium sp. nov., Myxococcus landrumus sp. nov., Nannocystis bai.</title>
        <authorList>
            <person name="Ahearne A."/>
            <person name="Stevens C."/>
            <person name="Phillips K."/>
        </authorList>
    </citation>
    <scope>NUCLEOTIDE SEQUENCE [LARGE SCALE GENOMIC DNA]</scope>
    <source>
        <strain evidence="4 5">MIWBW</strain>
    </source>
</reference>
<evidence type="ECO:0000259" key="2">
    <source>
        <dbReference type="Pfam" id="PF04183"/>
    </source>
</evidence>
<evidence type="ECO:0000256" key="1">
    <source>
        <dbReference type="ARBA" id="ARBA00004924"/>
    </source>
</evidence>
<dbReference type="RefSeq" id="WP_267538240.1">
    <property type="nucleotide sequence ID" value="NZ_JAPNKA010000001.1"/>
</dbReference>
<proteinExistence type="predicted"/>
<dbReference type="Gene3D" id="1.10.510.40">
    <property type="match status" value="1"/>
</dbReference>
<dbReference type="InterPro" id="IPR022770">
    <property type="entry name" value="IucA/IucC-like_C"/>
</dbReference>
<dbReference type="InterPro" id="IPR007310">
    <property type="entry name" value="Aerobactin_biosyn_IucA/IucC_N"/>
</dbReference>
<dbReference type="EMBL" id="JAPNKA010000001">
    <property type="protein sequence ID" value="MCY1079525.1"/>
    <property type="molecule type" value="Genomic_DNA"/>
</dbReference>
<gene>
    <name evidence="4" type="ORF">OV287_34210</name>
</gene>
<accession>A0ABT4AD18</accession>
<organism evidence="4 5">
    <name type="scientific">Archangium lansingense</name>
    <dbReference type="NCBI Taxonomy" id="2995310"/>
    <lineage>
        <taxon>Bacteria</taxon>
        <taxon>Pseudomonadati</taxon>
        <taxon>Myxococcota</taxon>
        <taxon>Myxococcia</taxon>
        <taxon>Myxococcales</taxon>
        <taxon>Cystobacterineae</taxon>
        <taxon>Archangiaceae</taxon>
        <taxon>Archangium</taxon>
    </lineage>
</organism>
<dbReference type="Gene3D" id="3.30.310.280">
    <property type="match status" value="1"/>
</dbReference>
<dbReference type="PANTHER" id="PTHR34384">
    <property type="entry name" value="L-2,3-DIAMINOPROPANOATE--CITRATE LIGASE"/>
    <property type="match status" value="1"/>
</dbReference>
<dbReference type="Pfam" id="PF04183">
    <property type="entry name" value="IucA_IucC"/>
    <property type="match status" value="1"/>
</dbReference>
<evidence type="ECO:0000259" key="3">
    <source>
        <dbReference type="Pfam" id="PF06276"/>
    </source>
</evidence>
<dbReference type="Gene3D" id="6.10.250.3370">
    <property type="match status" value="1"/>
</dbReference>
<evidence type="ECO:0000313" key="5">
    <source>
        <dbReference type="Proteomes" id="UP001207654"/>
    </source>
</evidence>
<evidence type="ECO:0008006" key="6">
    <source>
        <dbReference type="Google" id="ProtNLM"/>
    </source>
</evidence>
<keyword evidence="5" id="KW-1185">Reference proteome</keyword>
<sequence>MELTARAPSDSAGVSLFQDLLDLEAALRSEQFIEVRRRIFRQLVEALLYEGALQPESEPDGEQLRFRFHGEDDAGSPVRYECQGRRRWSFERIRLGPGPILRVRGGEVGEAESFARFLSELRASLGADPERLAHFVHELEQTHLKDTLAQHRRSRSGRTLRSLPYDELEGELMDGHPYHPSYKSRIGFDAVDHLAFGPEFTPELRPLWLAAHREWTRSTASAGTEPRELLARELTEATRTRFRRMLLERGLAPEDYVLLPVHPWQWREQVLSTLFPELRDARLVMLGEADDFYTPQQSIRTLANRSHPEKASLKLALSILNTSTARTLASHTVENAAPISDWLSGIAREDTYLRDELRTVLLREVLGVSFEGQRPEPLRARTSGILACIWRESLHPFLDAGEEALPFTGLCHLDADGRPLIEPWVRRFGPEQWVRQLLEVSVLPLIHLLYAHGIALEAHAQNMVLIHAGGLPRRVALKDFHDGIRFSPAHLAHPERRPVLRATPPSHARVNRNSYIQTEDPAEVRDFVHDAFFFINLGELALFLADHLGFEERQFWGLAREVILAYQRRFPEHRERFALFDLFAPTTQVEQLALRRLLPDTEVRMHPVRNALAPQEGMETVPR</sequence>
<name>A0ABT4AD18_9BACT</name>